<dbReference type="GO" id="GO:0005524">
    <property type="term" value="F:ATP binding"/>
    <property type="evidence" value="ECO:0007669"/>
    <property type="project" value="UniProtKB-KW"/>
</dbReference>
<dbReference type="InterPro" id="IPR050079">
    <property type="entry name" value="DEAD_box_RNA_helicase"/>
</dbReference>
<dbReference type="CDD" id="cd00268">
    <property type="entry name" value="DEADc"/>
    <property type="match status" value="1"/>
</dbReference>
<dbReference type="PROSITE" id="PS51194">
    <property type="entry name" value="HELICASE_CTER"/>
    <property type="match status" value="1"/>
</dbReference>
<dbReference type="InterPro" id="IPR001650">
    <property type="entry name" value="Helicase_C-like"/>
</dbReference>
<dbReference type="Pfam" id="PF00270">
    <property type="entry name" value="DEAD"/>
    <property type="match status" value="1"/>
</dbReference>
<evidence type="ECO:0000256" key="7">
    <source>
        <dbReference type="RuleBase" id="RU000492"/>
    </source>
</evidence>
<evidence type="ECO:0000256" key="5">
    <source>
        <dbReference type="ARBA" id="ARBA00038437"/>
    </source>
</evidence>
<dbReference type="InterPro" id="IPR044742">
    <property type="entry name" value="DEAD/DEAH_RhlB"/>
</dbReference>
<accession>A0A4Q9H5H8</accession>
<evidence type="ECO:0000256" key="3">
    <source>
        <dbReference type="ARBA" id="ARBA00022806"/>
    </source>
</evidence>
<dbReference type="SMART" id="SM00490">
    <property type="entry name" value="HELICc"/>
    <property type="match status" value="1"/>
</dbReference>
<proteinExistence type="inferred from homology"/>
<comment type="caution">
    <text evidence="12">The sequence shown here is derived from an EMBL/GenBank/DDBJ whole genome shotgun (WGS) entry which is preliminary data.</text>
</comment>
<keyword evidence="1 7" id="KW-0547">Nucleotide-binding</keyword>
<dbReference type="SMART" id="SM00487">
    <property type="entry name" value="DEXDc"/>
    <property type="match status" value="1"/>
</dbReference>
<feature type="short sequence motif" description="Q motif" evidence="6">
    <location>
        <begin position="11"/>
        <end position="39"/>
    </location>
</feature>
<dbReference type="PANTHER" id="PTHR47959:SF13">
    <property type="entry name" value="ATP-DEPENDENT RNA HELICASE RHLE"/>
    <property type="match status" value="1"/>
</dbReference>
<reference evidence="12 13" key="1">
    <citation type="submission" date="2019-02" db="EMBL/GenBank/DDBJ databases">
        <title>Aquabacterium sp. strain KMB7.</title>
        <authorList>
            <person name="Chen W.-M."/>
        </authorList>
    </citation>
    <scope>NUCLEOTIDE SEQUENCE [LARGE SCALE GENOMIC DNA]</scope>
    <source>
        <strain evidence="12 13">KMB7</strain>
    </source>
</reference>
<dbReference type="OrthoDB" id="8520957at2"/>
<feature type="domain" description="Helicase ATP-binding" evidence="9">
    <location>
        <begin position="42"/>
        <end position="234"/>
    </location>
</feature>
<evidence type="ECO:0000256" key="2">
    <source>
        <dbReference type="ARBA" id="ARBA00022801"/>
    </source>
</evidence>
<feature type="domain" description="Helicase C-terminal" evidence="10">
    <location>
        <begin position="260"/>
        <end position="406"/>
    </location>
</feature>
<dbReference type="PROSITE" id="PS51195">
    <property type="entry name" value="Q_MOTIF"/>
    <property type="match status" value="1"/>
</dbReference>
<dbReference type="InterPro" id="IPR027417">
    <property type="entry name" value="P-loop_NTPase"/>
</dbReference>
<comment type="similarity">
    <text evidence="5 7">Belongs to the DEAD box helicase family.</text>
</comment>
<name>A0A4Q9H5H8_9BURK</name>
<keyword evidence="13" id="KW-1185">Reference proteome</keyword>
<dbReference type="EMBL" id="SIXI01000001">
    <property type="protein sequence ID" value="TBO33920.1"/>
    <property type="molecule type" value="Genomic_DNA"/>
</dbReference>
<dbReference type="PANTHER" id="PTHR47959">
    <property type="entry name" value="ATP-DEPENDENT RNA HELICASE RHLE-RELATED"/>
    <property type="match status" value="1"/>
</dbReference>
<dbReference type="InterPro" id="IPR014014">
    <property type="entry name" value="RNA_helicase_DEAD_Q_motif"/>
</dbReference>
<dbReference type="GO" id="GO:0005829">
    <property type="term" value="C:cytosol"/>
    <property type="evidence" value="ECO:0007669"/>
    <property type="project" value="TreeGrafter"/>
</dbReference>
<dbReference type="Proteomes" id="UP000292120">
    <property type="component" value="Unassembled WGS sequence"/>
</dbReference>
<keyword evidence="2 7" id="KW-0378">Hydrolase</keyword>
<evidence type="ECO:0000259" key="9">
    <source>
        <dbReference type="PROSITE" id="PS51192"/>
    </source>
</evidence>
<sequence length="446" mass="48316">MSTAPSNTQSTPFAALGLCEALLQAVTDEGYESPTPIQQQAIPEALKGRDVLATAQTGSGKTVAYVLPILQQLEDAFLRSPPPGLLGRGPHARHSERRKTHALVLVPTRELAQQVTETVQALSNPLMTPLRWGCLHGGVSINPQMLGLRAGADIVVATPGRLLDLIERNALRLDDVKTLVLDEADRLLDGGFADELERVLALLPLRKQTLMFSATFPAAAKDLAERLLHRPARIDVPSEPEQAPDITQRALVVDADKRQPLLRHLLKTEAWPQVLVFVATRHGCEVVADKLQRHGFAAAAFHADASQGTRREVLQALKNRDLQVVVATDLAARGIDIAQLPVVVNFDLARSADDHVHRIGRTGRAGASGLAVSFVPLEAEAHFRLIEKRQGQRVPREQVVGFEPSTSGHTLDSGKLPPGTGGIKGKRKSKKDKLREAAAATERKLL</sequence>
<dbReference type="PROSITE" id="PS00039">
    <property type="entry name" value="DEAD_ATP_HELICASE"/>
    <property type="match status" value="1"/>
</dbReference>
<evidence type="ECO:0000256" key="4">
    <source>
        <dbReference type="ARBA" id="ARBA00022840"/>
    </source>
</evidence>
<organism evidence="12 13">
    <name type="scientific">Aquabacterium lacunae</name>
    <dbReference type="NCBI Taxonomy" id="2528630"/>
    <lineage>
        <taxon>Bacteria</taxon>
        <taxon>Pseudomonadati</taxon>
        <taxon>Pseudomonadota</taxon>
        <taxon>Betaproteobacteria</taxon>
        <taxon>Burkholderiales</taxon>
        <taxon>Aquabacterium</taxon>
    </lineage>
</organism>
<evidence type="ECO:0000256" key="6">
    <source>
        <dbReference type="PROSITE-ProRule" id="PRU00552"/>
    </source>
</evidence>
<feature type="domain" description="DEAD-box RNA helicase Q" evidence="11">
    <location>
        <begin position="11"/>
        <end position="39"/>
    </location>
</feature>
<keyword evidence="3 7" id="KW-0347">Helicase</keyword>
<dbReference type="CDD" id="cd18787">
    <property type="entry name" value="SF2_C_DEAD"/>
    <property type="match status" value="1"/>
</dbReference>
<feature type="region of interest" description="Disordered" evidence="8">
    <location>
        <begin position="401"/>
        <end position="446"/>
    </location>
</feature>
<evidence type="ECO:0000259" key="11">
    <source>
        <dbReference type="PROSITE" id="PS51195"/>
    </source>
</evidence>
<dbReference type="GO" id="GO:0003724">
    <property type="term" value="F:RNA helicase activity"/>
    <property type="evidence" value="ECO:0007669"/>
    <property type="project" value="InterPro"/>
</dbReference>
<protein>
    <submittedName>
        <fullName evidence="12">DEAD/DEAH box helicase</fullName>
    </submittedName>
</protein>
<gene>
    <name evidence="12" type="ORF">EYS42_00215</name>
</gene>
<evidence type="ECO:0000256" key="1">
    <source>
        <dbReference type="ARBA" id="ARBA00022741"/>
    </source>
</evidence>
<dbReference type="InterPro" id="IPR011545">
    <property type="entry name" value="DEAD/DEAH_box_helicase_dom"/>
</dbReference>
<dbReference type="Pfam" id="PF00271">
    <property type="entry name" value="Helicase_C"/>
    <property type="match status" value="1"/>
</dbReference>
<dbReference type="InterPro" id="IPR014001">
    <property type="entry name" value="Helicase_ATP-bd"/>
</dbReference>
<dbReference type="GO" id="GO:0016787">
    <property type="term" value="F:hydrolase activity"/>
    <property type="evidence" value="ECO:0007669"/>
    <property type="project" value="UniProtKB-KW"/>
</dbReference>
<evidence type="ECO:0000256" key="8">
    <source>
        <dbReference type="SAM" id="MobiDB-lite"/>
    </source>
</evidence>
<dbReference type="InterPro" id="IPR000629">
    <property type="entry name" value="RNA-helicase_DEAD-box_CS"/>
</dbReference>
<dbReference type="Gene3D" id="3.40.50.300">
    <property type="entry name" value="P-loop containing nucleotide triphosphate hydrolases"/>
    <property type="match status" value="2"/>
</dbReference>
<keyword evidence="4 7" id="KW-0067">ATP-binding</keyword>
<evidence type="ECO:0000313" key="13">
    <source>
        <dbReference type="Proteomes" id="UP000292120"/>
    </source>
</evidence>
<evidence type="ECO:0000259" key="10">
    <source>
        <dbReference type="PROSITE" id="PS51194"/>
    </source>
</evidence>
<dbReference type="PROSITE" id="PS51192">
    <property type="entry name" value="HELICASE_ATP_BIND_1"/>
    <property type="match status" value="1"/>
</dbReference>
<dbReference type="SUPFAM" id="SSF52540">
    <property type="entry name" value="P-loop containing nucleoside triphosphate hydrolases"/>
    <property type="match status" value="2"/>
</dbReference>
<feature type="compositionally biased region" description="Basic and acidic residues" evidence="8">
    <location>
        <begin position="433"/>
        <end position="446"/>
    </location>
</feature>
<evidence type="ECO:0000313" key="12">
    <source>
        <dbReference type="EMBL" id="TBO33920.1"/>
    </source>
</evidence>
<dbReference type="GO" id="GO:0003676">
    <property type="term" value="F:nucleic acid binding"/>
    <property type="evidence" value="ECO:0007669"/>
    <property type="project" value="InterPro"/>
</dbReference>
<dbReference type="AlphaFoldDB" id="A0A4Q9H5H8"/>